<proteinExistence type="predicted"/>
<comment type="caution">
    <text evidence="1">The sequence shown here is derived from an EMBL/GenBank/DDBJ whole genome shotgun (WGS) entry which is preliminary data.</text>
</comment>
<protein>
    <submittedName>
        <fullName evidence="1">Uncharacterized protein</fullName>
    </submittedName>
</protein>
<evidence type="ECO:0000313" key="1">
    <source>
        <dbReference type="EMBL" id="RRT81419.1"/>
    </source>
</evidence>
<sequence length="175" mass="20148">MRSTAALRMEDMKPSIASLADDDGTMEARFADLCKVWFSRARSLGKYVGNWKWIGNASSFRLLSGVRLDQDGVSKLMPLLFVPKPEEIERLWSAFILYCVTKLSKARSKQEKEENSVSLCQILRAFKLKLAFFFFLNVLLAAFLGFVWLNFCFVFVVLWSFLKKCHSFVSRLATF</sequence>
<dbReference type="Proteomes" id="UP000287651">
    <property type="component" value="Unassembled WGS sequence"/>
</dbReference>
<reference evidence="1 2" key="1">
    <citation type="journal article" date="2014" name="Agronomy (Basel)">
        <title>A Draft Genome Sequence for Ensete ventricosum, the Drought-Tolerant Tree Against Hunger.</title>
        <authorList>
            <person name="Harrison J."/>
            <person name="Moore K.A."/>
            <person name="Paszkiewicz K."/>
            <person name="Jones T."/>
            <person name="Grant M."/>
            <person name="Ambacheew D."/>
            <person name="Muzemil S."/>
            <person name="Studholme D.J."/>
        </authorList>
    </citation>
    <scope>NUCLEOTIDE SEQUENCE [LARGE SCALE GENOMIC DNA]</scope>
</reference>
<accession>A0A444D686</accession>
<dbReference type="EMBL" id="AMZH03000915">
    <property type="protein sequence ID" value="RRT81419.1"/>
    <property type="molecule type" value="Genomic_DNA"/>
</dbReference>
<dbReference type="AlphaFoldDB" id="A0A444D686"/>
<gene>
    <name evidence="1" type="ORF">B296_00022079</name>
</gene>
<evidence type="ECO:0000313" key="2">
    <source>
        <dbReference type="Proteomes" id="UP000287651"/>
    </source>
</evidence>
<organism evidence="1 2">
    <name type="scientific">Ensete ventricosum</name>
    <name type="common">Abyssinian banana</name>
    <name type="synonym">Musa ensete</name>
    <dbReference type="NCBI Taxonomy" id="4639"/>
    <lineage>
        <taxon>Eukaryota</taxon>
        <taxon>Viridiplantae</taxon>
        <taxon>Streptophyta</taxon>
        <taxon>Embryophyta</taxon>
        <taxon>Tracheophyta</taxon>
        <taxon>Spermatophyta</taxon>
        <taxon>Magnoliopsida</taxon>
        <taxon>Liliopsida</taxon>
        <taxon>Zingiberales</taxon>
        <taxon>Musaceae</taxon>
        <taxon>Ensete</taxon>
    </lineage>
</organism>
<name>A0A444D686_ENSVE</name>